<evidence type="ECO:0000256" key="8">
    <source>
        <dbReference type="ARBA" id="ARBA00024069"/>
    </source>
</evidence>
<evidence type="ECO:0000313" key="12">
    <source>
        <dbReference type="Proteomes" id="UP000317904"/>
    </source>
</evidence>
<keyword evidence="2 10" id="KW-0963">Cytoplasm</keyword>
<name>A0A502MJ30_9MOLU</name>
<dbReference type="PANTHER" id="PTHR30100:SF1">
    <property type="entry name" value="PHOSPHATE ACYLTRANSFERASE"/>
    <property type="match status" value="1"/>
</dbReference>
<evidence type="ECO:0000256" key="5">
    <source>
        <dbReference type="ARBA" id="ARBA00023098"/>
    </source>
</evidence>
<reference evidence="11 12" key="1">
    <citation type="submission" date="2019-06" db="EMBL/GenBank/DDBJ databases">
        <title>A comparative genomics study of ostrich specific Mycoplasmas.</title>
        <authorList>
            <person name="Botes A."/>
            <person name="Nel T."/>
        </authorList>
    </citation>
    <scope>NUCLEOTIDE SEQUENCE [LARGE SCALE GENOMIC DNA]</scope>
    <source>
        <strain evidence="11 12">Ms01</strain>
    </source>
</reference>
<evidence type="ECO:0000256" key="2">
    <source>
        <dbReference type="ARBA" id="ARBA00022490"/>
    </source>
</evidence>
<accession>A0A502MJ30</accession>
<dbReference type="GO" id="GO:0005737">
    <property type="term" value="C:cytoplasm"/>
    <property type="evidence" value="ECO:0007669"/>
    <property type="project" value="UniProtKB-SubCell"/>
</dbReference>
<keyword evidence="6 10" id="KW-0594">Phospholipid biosynthesis</keyword>
<evidence type="ECO:0000256" key="7">
    <source>
        <dbReference type="ARBA" id="ARBA00023264"/>
    </source>
</evidence>
<keyword evidence="3 10" id="KW-0444">Lipid biosynthesis</keyword>
<dbReference type="InterPro" id="IPR003664">
    <property type="entry name" value="FA_synthesis"/>
</dbReference>
<evidence type="ECO:0000256" key="3">
    <source>
        <dbReference type="ARBA" id="ARBA00022516"/>
    </source>
</evidence>
<dbReference type="Pfam" id="PF02504">
    <property type="entry name" value="FA_synthesis"/>
    <property type="match status" value="1"/>
</dbReference>
<protein>
    <recommendedName>
        <fullName evidence="8 10">Phosphate acyltransferase</fullName>
        <ecNumber evidence="8 10">2.3.1.274</ecNumber>
    </recommendedName>
    <alternativeName>
        <fullName evidence="10">Acyl-ACP phosphotransacylase</fullName>
    </alternativeName>
    <alternativeName>
        <fullName evidence="10">Acyl-[acyl-carrier-protein]--phosphate acyltransferase</fullName>
    </alternativeName>
    <alternativeName>
        <fullName evidence="10">Phosphate-acyl-ACP acyltransferase</fullName>
    </alternativeName>
</protein>
<dbReference type="PIRSF" id="PIRSF002465">
    <property type="entry name" value="Phsphlp_syn_PlsX"/>
    <property type="match status" value="1"/>
</dbReference>
<organism evidence="11 12">
    <name type="scientific">Mycoplasma struthionis</name>
    <dbReference type="NCBI Taxonomy" id="538220"/>
    <lineage>
        <taxon>Bacteria</taxon>
        <taxon>Bacillati</taxon>
        <taxon>Mycoplasmatota</taxon>
        <taxon>Mollicutes</taxon>
        <taxon>Mycoplasmataceae</taxon>
        <taxon>Mycoplasma</taxon>
    </lineage>
</organism>
<comment type="function">
    <text evidence="10">Catalyzes the reversible formation of acyl-phosphate (acyl-PO(4)) from acyl-[acyl-carrier-protein] (acyl-ACP). This enzyme utilizes acyl-ACP as fatty acyl donor, but not acyl-CoA.</text>
</comment>
<dbReference type="AlphaFoldDB" id="A0A502MJ30"/>
<dbReference type="RefSeq" id="WP_140700937.1">
    <property type="nucleotide sequence ID" value="NZ_VFSY01000020.1"/>
</dbReference>
<evidence type="ECO:0000256" key="4">
    <source>
        <dbReference type="ARBA" id="ARBA00022679"/>
    </source>
</evidence>
<dbReference type="SUPFAM" id="SSF53659">
    <property type="entry name" value="Isocitrate/Isopropylmalate dehydrogenase-like"/>
    <property type="match status" value="1"/>
</dbReference>
<keyword evidence="4 10" id="KW-0808">Transferase</keyword>
<dbReference type="GO" id="GO:0008654">
    <property type="term" value="P:phospholipid biosynthetic process"/>
    <property type="evidence" value="ECO:0007669"/>
    <property type="project" value="UniProtKB-KW"/>
</dbReference>
<comment type="similarity">
    <text evidence="10">Belongs to the PlsX family.</text>
</comment>
<dbReference type="GO" id="GO:0006633">
    <property type="term" value="P:fatty acid biosynthetic process"/>
    <property type="evidence" value="ECO:0007669"/>
    <property type="project" value="UniProtKB-UniRule"/>
</dbReference>
<comment type="pathway">
    <text evidence="10">Lipid metabolism; phospholipid metabolism.</text>
</comment>
<dbReference type="EC" id="2.3.1.274" evidence="8 10"/>
<dbReference type="HAMAP" id="MF_00019">
    <property type="entry name" value="PlsX"/>
    <property type="match status" value="1"/>
</dbReference>
<dbReference type="EMBL" id="VFSY01000020">
    <property type="protein sequence ID" value="TPI02365.1"/>
    <property type="molecule type" value="Genomic_DNA"/>
</dbReference>
<evidence type="ECO:0000313" key="11">
    <source>
        <dbReference type="EMBL" id="TPI02365.1"/>
    </source>
</evidence>
<dbReference type="Gene3D" id="3.40.718.10">
    <property type="entry name" value="Isopropylmalate Dehydrogenase"/>
    <property type="match status" value="1"/>
</dbReference>
<dbReference type="InterPro" id="IPR012281">
    <property type="entry name" value="Phospholipid_synth_PlsX-like"/>
</dbReference>
<comment type="subcellular location">
    <subcellularLocation>
        <location evidence="10">Cytoplasm</location>
    </subcellularLocation>
    <text evidence="10">Associated with the membrane possibly through PlsY.</text>
</comment>
<dbReference type="GO" id="GO:0043811">
    <property type="term" value="F:phosphate:acyl-[acyl carrier protein] acyltransferase activity"/>
    <property type="evidence" value="ECO:0007669"/>
    <property type="project" value="UniProtKB-UniRule"/>
</dbReference>
<sequence>MKTIVFDLLNVDNGELEAIKAAKEFLKENKDYYLYLVGNQELIKKELKGFENQIEIINSDKIAHKVLSVRDALKEESSMLTAFEILNEKADAILSSGDSGSFITLSTLKVKRLPGISRPAFMPIMPSSQENDFLLLDAGANIDIKANYLVEWASVAKEYFEILFNKKRPKVAILNIGTEDYKGKEEHKEANEILKANNQDFDYLGFVEPKNPLNGEVDILLADGYAGNIFLKTMESSFLGVAKRLKKMLLRNFKTKIAALILKKDLKAFKKRYDYRYVGGAYIIGLNKVVVKAHGSSDALAFYSALNQIKIALDHDLINKLNKEE</sequence>
<comment type="catalytic activity">
    <reaction evidence="1 10">
        <text>a fatty acyl-[ACP] + phosphate = an acyl phosphate + holo-[ACP]</text>
        <dbReference type="Rhea" id="RHEA:42292"/>
        <dbReference type="Rhea" id="RHEA-COMP:9685"/>
        <dbReference type="Rhea" id="RHEA-COMP:14125"/>
        <dbReference type="ChEBI" id="CHEBI:43474"/>
        <dbReference type="ChEBI" id="CHEBI:59918"/>
        <dbReference type="ChEBI" id="CHEBI:64479"/>
        <dbReference type="ChEBI" id="CHEBI:138651"/>
        <dbReference type="EC" id="2.3.1.274"/>
    </reaction>
</comment>
<evidence type="ECO:0000256" key="6">
    <source>
        <dbReference type="ARBA" id="ARBA00023209"/>
    </source>
</evidence>
<keyword evidence="7 10" id="KW-1208">Phospholipid metabolism</keyword>
<evidence type="ECO:0000256" key="9">
    <source>
        <dbReference type="ARBA" id="ARBA00046608"/>
    </source>
</evidence>
<dbReference type="NCBIfam" id="TIGR00182">
    <property type="entry name" value="plsX"/>
    <property type="match status" value="1"/>
</dbReference>
<evidence type="ECO:0000256" key="1">
    <source>
        <dbReference type="ARBA" id="ARBA00001232"/>
    </source>
</evidence>
<dbReference type="UniPathway" id="UPA00085"/>
<keyword evidence="11" id="KW-0012">Acyltransferase</keyword>
<gene>
    <name evidence="10 11" type="primary">plsX</name>
    <name evidence="11" type="ORF">FJM01_00750</name>
</gene>
<evidence type="ECO:0000256" key="10">
    <source>
        <dbReference type="HAMAP-Rule" id="MF_00019"/>
    </source>
</evidence>
<comment type="caution">
    <text evidence="11">The sequence shown here is derived from an EMBL/GenBank/DDBJ whole genome shotgun (WGS) entry which is preliminary data.</text>
</comment>
<dbReference type="Proteomes" id="UP000317904">
    <property type="component" value="Unassembled WGS sequence"/>
</dbReference>
<keyword evidence="5 10" id="KW-0443">Lipid metabolism</keyword>
<dbReference type="PANTHER" id="PTHR30100">
    <property type="entry name" value="FATTY ACID/PHOSPHOLIPID SYNTHESIS PROTEIN PLSX"/>
    <property type="match status" value="1"/>
</dbReference>
<proteinExistence type="inferred from homology"/>
<comment type="subunit">
    <text evidence="9 10">Homodimer. Probably interacts with PlsY.</text>
</comment>